<dbReference type="KEGG" id="dch:SY84_09895"/>
<accession>A0A0F7JNL3</accession>
<dbReference type="PANTHER" id="PTHR43259">
    <property type="entry name" value="SPT10P"/>
    <property type="match status" value="1"/>
</dbReference>
<dbReference type="InterPro" id="IPR052829">
    <property type="entry name" value="N-acetyltransferase_domain"/>
</dbReference>
<protein>
    <recommendedName>
        <fullName evidence="1">N-acetyltransferase domain-containing protein</fullName>
    </recommendedName>
</protein>
<dbReference type="PROSITE" id="PS51186">
    <property type="entry name" value="GNAT"/>
    <property type="match status" value="1"/>
</dbReference>
<dbReference type="InterPro" id="IPR000182">
    <property type="entry name" value="GNAT_dom"/>
</dbReference>
<gene>
    <name evidence="2" type="ORF">SY84_09895</name>
</gene>
<dbReference type="CDD" id="cd04301">
    <property type="entry name" value="NAT_SF"/>
    <property type="match status" value="1"/>
</dbReference>
<dbReference type="EMBL" id="CP011389">
    <property type="protein sequence ID" value="AKH17297.1"/>
    <property type="molecule type" value="Genomic_DNA"/>
</dbReference>
<dbReference type="SUPFAM" id="SSF55729">
    <property type="entry name" value="Acyl-CoA N-acyltransferases (Nat)"/>
    <property type="match status" value="1"/>
</dbReference>
<evidence type="ECO:0000313" key="3">
    <source>
        <dbReference type="Proteomes" id="UP000034024"/>
    </source>
</evidence>
<evidence type="ECO:0000259" key="1">
    <source>
        <dbReference type="PROSITE" id="PS51186"/>
    </source>
</evidence>
<dbReference type="PANTHER" id="PTHR43259:SF1">
    <property type="entry name" value="N-ACETYLTRANSFERASE DOMAIN-CONTAINING PROTEIN"/>
    <property type="match status" value="1"/>
</dbReference>
<keyword evidence="3" id="KW-1185">Reference proteome</keyword>
<dbReference type="Gene3D" id="3.40.630.30">
    <property type="match status" value="1"/>
</dbReference>
<dbReference type="AlphaFoldDB" id="A0A0F7JNL3"/>
<dbReference type="InterPro" id="IPR016181">
    <property type="entry name" value="Acyl_CoA_acyltransferase"/>
</dbReference>
<organism evidence="2 3">
    <name type="scientific">Deinococcus soli</name>
    <name type="common">ex Cha et al. 2016</name>
    <dbReference type="NCBI Taxonomy" id="1309411"/>
    <lineage>
        <taxon>Bacteria</taxon>
        <taxon>Thermotogati</taxon>
        <taxon>Deinococcota</taxon>
        <taxon>Deinococci</taxon>
        <taxon>Deinococcales</taxon>
        <taxon>Deinococcaceae</taxon>
        <taxon>Deinococcus</taxon>
    </lineage>
</organism>
<name>A0A0F7JNL3_9DEIO</name>
<dbReference type="Pfam" id="PF00583">
    <property type="entry name" value="Acetyltransf_1"/>
    <property type="match status" value="1"/>
</dbReference>
<evidence type="ECO:0000313" key="2">
    <source>
        <dbReference type="EMBL" id="AKH17297.1"/>
    </source>
</evidence>
<dbReference type="Proteomes" id="UP000034024">
    <property type="component" value="Chromosome"/>
</dbReference>
<proteinExistence type="predicted"/>
<dbReference type="PATRIC" id="fig|1309411.5.peg.2008"/>
<reference evidence="2 3" key="1">
    <citation type="submission" date="2015-01" db="EMBL/GenBank/DDBJ databases">
        <title>Deinococcus soli/N5/whole genome sequencing.</title>
        <authorList>
            <person name="Kim M.K."/>
            <person name="Srinivasan S."/>
            <person name="Lee J.-J."/>
        </authorList>
    </citation>
    <scope>NUCLEOTIDE SEQUENCE [LARGE SCALE GENOMIC DNA]</scope>
    <source>
        <strain evidence="2 3">N5</strain>
    </source>
</reference>
<dbReference type="OrthoDB" id="65897at2"/>
<sequence>MLHLRPMDAGAFTRFLARAVPEYAAEKVRSGQWSPGEAQARSEREFRELLPQGPDTPDNVLYILHDPHEDADVGVLWYALQRTALATTAFIYEVEVFEPYRRRGYATQAFTLLETDAAARGATRIGLHVFGHNTAARALYEKLGYHATNINMRKDLR</sequence>
<dbReference type="GO" id="GO:0016747">
    <property type="term" value="F:acyltransferase activity, transferring groups other than amino-acyl groups"/>
    <property type="evidence" value="ECO:0007669"/>
    <property type="project" value="InterPro"/>
</dbReference>
<dbReference type="RefSeq" id="WP_046843865.1">
    <property type="nucleotide sequence ID" value="NZ_CP011389.1"/>
</dbReference>
<feature type="domain" description="N-acetyltransferase" evidence="1">
    <location>
        <begin position="1"/>
        <end position="157"/>
    </location>
</feature>